<comment type="function">
    <text evidence="1">Putative transcription factor.</text>
</comment>
<dbReference type="PANTHER" id="PTHR40621">
    <property type="entry name" value="TRANSCRIPTION FACTOR KAPC-RELATED"/>
    <property type="match status" value="1"/>
</dbReference>
<feature type="region of interest" description="Disordered" evidence="9">
    <location>
        <begin position="78"/>
        <end position="114"/>
    </location>
</feature>
<feature type="compositionally biased region" description="Low complexity" evidence="9">
    <location>
        <begin position="103"/>
        <end position="113"/>
    </location>
</feature>
<dbReference type="SMART" id="SM00338">
    <property type="entry name" value="BRLZ"/>
    <property type="match status" value="1"/>
</dbReference>
<comment type="similarity">
    <text evidence="3">Belongs to the bZIP family.</text>
</comment>
<dbReference type="Proteomes" id="UP000268321">
    <property type="component" value="Unassembled WGS sequence"/>
</dbReference>
<dbReference type="Gene3D" id="1.20.5.170">
    <property type="match status" value="1"/>
</dbReference>
<keyword evidence="12" id="KW-1185">Reference proteome</keyword>
<evidence type="ECO:0000256" key="6">
    <source>
        <dbReference type="ARBA" id="ARBA00023163"/>
    </source>
</evidence>
<dbReference type="InterPro" id="IPR050936">
    <property type="entry name" value="AP-1-like"/>
</dbReference>
<name>A0A4P9ZK05_9ASCO</name>
<dbReference type="CDD" id="cd14688">
    <property type="entry name" value="bZIP_YAP"/>
    <property type="match status" value="1"/>
</dbReference>
<evidence type="ECO:0000256" key="4">
    <source>
        <dbReference type="ARBA" id="ARBA00023015"/>
    </source>
</evidence>
<dbReference type="AlphaFoldDB" id="A0A4P9ZK05"/>
<dbReference type="InterPro" id="IPR004827">
    <property type="entry name" value="bZIP"/>
</dbReference>
<evidence type="ECO:0000313" key="12">
    <source>
        <dbReference type="Proteomes" id="UP000268321"/>
    </source>
</evidence>
<protein>
    <recommendedName>
        <fullName evidence="8">Putative transcription factor kapC</fullName>
    </recommendedName>
</protein>
<comment type="subcellular location">
    <subcellularLocation>
        <location evidence="2">Nucleus</location>
    </subcellularLocation>
</comment>
<accession>A0A4P9ZK05</accession>
<evidence type="ECO:0000259" key="10">
    <source>
        <dbReference type="PROSITE" id="PS00036"/>
    </source>
</evidence>
<organism evidence="11 12">
    <name type="scientific">Metschnikowia bicuspidata</name>
    <dbReference type="NCBI Taxonomy" id="27322"/>
    <lineage>
        <taxon>Eukaryota</taxon>
        <taxon>Fungi</taxon>
        <taxon>Dikarya</taxon>
        <taxon>Ascomycota</taxon>
        <taxon>Saccharomycotina</taxon>
        <taxon>Pichiomycetes</taxon>
        <taxon>Metschnikowiaceae</taxon>
        <taxon>Metschnikowia</taxon>
    </lineage>
</organism>
<dbReference type="EMBL" id="ML004429">
    <property type="protein sequence ID" value="RKP32751.1"/>
    <property type="molecule type" value="Genomic_DNA"/>
</dbReference>
<evidence type="ECO:0000256" key="9">
    <source>
        <dbReference type="SAM" id="MobiDB-lite"/>
    </source>
</evidence>
<dbReference type="GO" id="GO:0090575">
    <property type="term" value="C:RNA polymerase II transcription regulator complex"/>
    <property type="evidence" value="ECO:0007669"/>
    <property type="project" value="TreeGrafter"/>
</dbReference>
<dbReference type="InterPro" id="IPR046347">
    <property type="entry name" value="bZIP_sf"/>
</dbReference>
<dbReference type="GO" id="GO:0001228">
    <property type="term" value="F:DNA-binding transcription activator activity, RNA polymerase II-specific"/>
    <property type="evidence" value="ECO:0007669"/>
    <property type="project" value="TreeGrafter"/>
</dbReference>
<dbReference type="SUPFAM" id="SSF57959">
    <property type="entry name" value="Leucine zipper domain"/>
    <property type="match status" value="1"/>
</dbReference>
<dbReference type="OrthoDB" id="2593073at2759"/>
<evidence type="ECO:0000256" key="8">
    <source>
        <dbReference type="ARBA" id="ARBA00044067"/>
    </source>
</evidence>
<keyword evidence="5" id="KW-0238">DNA-binding</keyword>
<proteinExistence type="inferred from homology"/>
<evidence type="ECO:0000256" key="7">
    <source>
        <dbReference type="ARBA" id="ARBA00023242"/>
    </source>
</evidence>
<dbReference type="PROSITE" id="PS00036">
    <property type="entry name" value="BZIP_BASIC"/>
    <property type="match status" value="1"/>
</dbReference>
<keyword evidence="4" id="KW-0805">Transcription regulation</keyword>
<evidence type="ECO:0000256" key="3">
    <source>
        <dbReference type="ARBA" id="ARBA00007163"/>
    </source>
</evidence>
<sequence length="178" mass="19902">MSFTYWKPADIGSSHKLMAYLSSQPLNLPPNQPQGQPPLAYTNGVTAGKIKPLGNRNIVSESNASQLAADLQRELSLDPSGQKTATYSTDKPRHGQRVLSGTRRAAQNRNAQRAFRERRDKYLKDLEATAAEVGDLKKTVEKLQLENAHLRKYTRALKTRLMQLNPAEVFTEEMPRAA</sequence>
<evidence type="ECO:0000313" key="11">
    <source>
        <dbReference type="EMBL" id="RKP32751.1"/>
    </source>
</evidence>
<dbReference type="PANTHER" id="PTHR40621:SF11">
    <property type="entry name" value="TRANSCRIPTION FACTOR KAPC-RELATED"/>
    <property type="match status" value="1"/>
</dbReference>
<keyword evidence="7" id="KW-0539">Nucleus</keyword>
<evidence type="ECO:0000256" key="2">
    <source>
        <dbReference type="ARBA" id="ARBA00004123"/>
    </source>
</evidence>
<feature type="domain" description="BZIP" evidence="10">
    <location>
        <begin position="103"/>
        <end position="118"/>
    </location>
</feature>
<gene>
    <name evidence="11" type="ORF">METBISCDRAFT_21019</name>
</gene>
<dbReference type="GO" id="GO:0000976">
    <property type="term" value="F:transcription cis-regulatory region binding"/>
    <property type="evidence" value="ECO:0007669"/>
    <property type="project" value="InterPro"/>
</dbReference>
<evidence type="ECO:0000256" key="1">
    <source>
        <dbReference type="ARBA" id="ARBA00004049"/>
    </source>
</evidence>
<evidence type="ECO:0000256" key="5">
    <source>
        <dbReference type="ARBA" id="ARBA00023125"/>
    </source>
</evidence>
<reference evidence="12" key="1">
    <citation type="journal article" date="2018" name="Nat. Microbiol.">
        <title>Leveraging single-cell genomics to expand the fungal tree of life.</title>
        <authorList>
            <person name="Ahrendt S.R."/>
            <person name="Quandt C.A."/>
            <person name="Ciobanu D."/>
            <person name="Clum A."/>
            <person name="Salamov A."/>
            <person name="Andreopoulos B."/>
            <person name="Cheng J.F."/>
            <person name="Woyke T."/>
            <person name="Pelin A."/>
            <person name="Henrissat B."/>
            <person name="Reynolds N.K."/>
            <person name="Benny G.L."/>
            <person name="Smith M.E."/>
            <person name="James T.Y."/>
            <person name="Grigoriev I.V."/>
        </authorList>
    </citation>
    <scope>NUCLEOTIDE SEQUENCE [LARGE SCALE GENOMIC DNA]</scope>
    <source>
        <strain evidence="12">Baker2002</strain>
    </source>
</reference>
<feature type="compositionally biased region" description="Polar residues" evidence="9">
    <location>
        <begin position="79"/>
        <end position="89"/>
    </location>
</feature>
<keyword evidence="6" id="KW-0804">Transcription</keyword>